<feature type="transmembrane region" description="Helical" evidence="9">
    <location>
        <begin position="332"/>
        <end position="351"/>
    </location>
</feature>
<dbReference type="InterPro" id="IPR038770">
    <property type="entry name" value="Na+/solute_symporter_sf"/>
</dbReference>
<evidence type="ECO:0000256" key="5">
    <source>
        <dbReference type="ARBA" id="ARBA00022692"/>
    </source>
</evidence>
<feature type="transmembrane region" description="Helical" evidence="9">
    <location>
        <begin position="45"/>
        <end position="63"/>
    </location>
</feature>
<dbReference type="PANTHER" id="PTHR32507">
    <property type="entry name" value="NA(+)/H(+) ANTIPORTER 1"/>
    <property type="match status" value="1"/>
</dbReference>
<dbReference type="RefSeq" id="WP_290255053.1">
    <property type="nucleotide sequence ID" value="NZ_JAUGQQ010000007.1"/>
</dbReference>
<comment type="caution">
    <text evidence="11">The sequence shown here is derived from an EMBL/GenBank/DDBJ whole genome shotgun (WGS) entry which is preliminary data.</text>
</comment>
<evidence type="ECO:0000313" key="12">
    <source>
        <dbReference type="Proteomes" id="UP001244787"/>
    </source>
</evidence>
<feature type="transmembrane region" description="Helical" evidence="9">
    <location>
        <begin position="307"/>
        <end position="326"/>
    </location>
</feature>
<feature type="transmembrane region" description="Helical" evidence="9">
    <location>
        <begin position="363"/>
        <end position="381"/>
    </location>
</feature>
<evidence type="ECO:0000256" key="2">
    <source>
        <dbReference type="ARBA" id="ARBA00022448"/>
    </source>
</evidence>
<keyword evidence="3" id="KW-0050">Antiport</keyword>
<keyword evidence="7" id="KW-0406">Ion transport</keyword>
<evidence type="ECO:0000313" key="11">
    <source>
        <dbReference type="EMBL" id="MDN3724962.1"/>
    </source>
</evidence>
<feature type="transmembrane region" description="Helical" evidence="9">
    <location>
        <begin position="393"/>
        <end position="416"/>
    </location>
</feature>
<dbReference type="Proteomes" id="UP001244787">
    <property type="component" value="Unassembled WGS sequence"/>
</dbReference>
<feature type="transmembrane region" description="Helical" evidence="9">
    <location>
        <begin position="250"/>
        <end position="266"/>
    </location>
</feature>
<dbReference type="Pfam" id="PF00999">
    <property type="entry name" value="Na_H_Exchanger"/>
    <property type="match status" value="1"/>
</dbReference>
<dbReference type="PANTHER" id="PTHR32507:SF8">
    <property type="entry name" value="CNH1P"/>
    <property type="match status" value="1"/>
</dbReference>
<evidence type="ECO:0000256" key="8">
    <source>
        <dbReference type="ARBA" id="ARBA00023136"/>
    </source>
</evidence>
<feature type="transmembrane region" description="Helical" evidence="9">
    <location>
        <begin position="111"/>
        <end position="132"/>
    </location>
</feature>
<gene>
    <name evidence="11" type="ORF">QRD02_11250</name>
</gene>
<keyword evidence="2" id="KW-0813">Transport</keyword>
<evidence type="ECO:0000256" key="7">
    <source>
        <dbReference type="ARBA" id="ARBA00023065"/>
    </source>
</evidence>
<feature type="transmembrane region" description="Helical" evidence="9">
    <location>
        <begin position="272"/>
        <end position="287"/>
    </location>
</feature>
<keyword evidence="4" id="KW-1003">Cell membrane</keyword>
<evidence type="ECO:0000256" key="1">
    <source>
        <dbReference type="ARBA" id="ARBA00004651"/>
    </source>
</evidence>
<feature type="transmembrane region" description="Helical" evidence="9">
    <location>
        <begin position="78"/>
        <end position="99"/>
    </location>
</feature>
<dbReference type="InterPro" id="IPR006153">
    <property type="entry name" value="Cation/H_exchanger_TM"/>
</dbReference>
<keyword evidence="8 9" id="KW-0472">Membrane</keyword>
<feature type="transmembrane region" description="Helical" evidence="9">
    <location>
        <begin position="20"/>
        <end position="38"/>
    </location>
</feature>
<evidence type="ECO:0000256" key="9">
    <source>
        <dbReference type="SAM" id="Phobius"/>
    </source>
</evidence>
<comment type="subcellular location">
    <subcellularLocation>
        <location evidence="1">Cell membrane</location>
        <topology evidence="1">Multi-pass membrane protein</topology>
    </subcellularLocation>
</comment>
<keyword evidence="5 9" id="KW-0812">Transmembrane</keyword>
<reference evidence="11 12" key="1">
    <citation type="submission" date="2023-06" db="EMBL/GenBank/DDBJ databases">
        <authorList>
            <person name="Ye Y.-Q."/>
            <person name="Du Z.-J."/>
        </authorList>
    </citation>
    <scope>NUCLEOTIDE SEQUENCE [LARGE SCALE GENOMIC DNA]</scope>
    <source>
        <strain evidence="11 12">SDUM287046</strain>
    </source>
</reference>
<evidence type="ECO:0000256" key="4">
    <source>
        <dbReference type="ARBA" id="ARBA00022475"/>
    </source>
</evidence>
<accession>A0ABT8DJ66</accession>
<feature type="transmembrane region" description="Helical" evidence="9">
    <location>
        <begin position="215"/>
        <end position="238"/>
    </location>
</feature>
<dbReference type="Gene3D" id="1.20.1530.20">
    <property type="match status" value="1"/>
</dbReference>
<keyword evidence="6 9" id="KW-1133">Transmembrane helix</keyword>
<dbReference type="EMBL" id="JAUGQQ010000007">
    <property type="protein sequence ID" value="MDN3724962.1"/>
    <property type="molecule type" value="Genomic_DNA"/>
</dbReference>
<sequence length="421" mass="47235">MALTLRTNKQWAQIENSMETSVWLYIIIGFLGLLLPWLKSLENFQLINVPIVAILLGMVIYLLPLDLPTPDPIEHNGIILRLSEIAVIISLMGAGLKLSRTFSLKAYRVPILLVVITMLGCIAVTAAIGWWFGLGAASALLLGAVFAPTDPVLASEMQVKLEEDEEEEHPVQFNITAEAGINDGMAFPFTWLAIWVAIYGWDHTEWLQTWLLQDLLYRIVGGLIIGYLFGKAIAWIFFEFPKGVRIAPKLLGFLAVFITFFVYGIAEAVHAYGFIAVFVAAITIRHFEKTHSFHKEMHNVIKQVEQLFITILLLCLGGYIVTHWFNALTLPMLGMGLIFIFIIRPLFGIVPTLGTTMPWKQRWAVAFLGIKGVGSFFYLAFALHEVNFPQKELLWGTVAFLVVISAVVHRVAGFYVKKKIL</sequence>
<protein>
    <submittedName>
        <fullName evidence="11">Cation:proton antiporter</fullName>
    </submittedName>
</protein>
<feature type="domain" description="Cation/H+ exchanger transmembrane" evidence="10">
    <location>
        <begin position="44"/>
        <end position="409"/>
    </location>
</feature>
<evidence type="ECO:0000256" key="3">
    <source>
        <dbReference type="ARBA" id="ARBA00022449"/>
    </source>
</evidence>
<evidence type="ECO:0000256" key="6">
    <source>
        <dbReference type="ARBA" id="ARBA00022989"/>
    </source>
</evidence>
<proteinExistence type="predicted"/>
<name>A0ABT8DJ66_9FLAO</name>
<evidence type="ECO:0000259" key="10">
    <source>
        <dbReference type="Pfam" id="PF00999"/>
    </source>
</evidence>
<keyword evidence="12" id="KW-1185">Reference proteome</keyword>
<organism evidence="11 12">
    <name type="scientific">Aequorivita aurantiaca</name>
    <dbReference type="NCBI Taxonomy" id="3053356"/>
    <lineage>
        <taxon>Bacteria</taxon>
        <taxon>Pseudomonadati</taxon>
        <taxon>Bacteroidota</taxon>
        <taxon>Flavobacteriia</taxon>
        <taxon>Flavobacteriales</taxon>
        <taxon>Flavobacteriaceae</taxon>
        <taxon>Aequorivita</taxon>
    </lineage>
</organism>